<name>A0A813G157_POLGL</name>
<accession>A0A813G157</accession>
<comment type="caution">
    <text evidence="2">The sequence shown here is derived from an EMBL/GenBank/DDBJ whole genome shotgun (WGS) entry which is preliminary data.</text>
</comment>
<feature type="compositionally biased region" description="Basic and acidic residues" evidence="1">
    <location>
        <begin position="72"/>
        <end position="87"/>
    </location>
</feature>
<proteinExistence type="predicted"/>
<feature type="region of interest" description="Disordered" evidence="1">
    <location>
        <begin position="17"/>
        <end position="110"/>
    </location>
</feature>
<sequence length="160" mass="16469">FTVAAFGARKAGRLLGDPGAAQRQRRGERAAALGVSGSTPAAGDEVLDEEADANSTSQDFPDEEAESAVALRAEEQRLPNENEREAAAGENSGAGQGSHESSTAAGKGGAQGCSLALADAGWSSSSCFVLGSPLTDSKCFVSRRAPGRRRVRCTCLVNWL</sequence>
<feature type="non-terminal residue" evidence="2">
    <location>
        <position position="160"/>
    </location>
</feature>
<organism evidence="2 3">
    <name type="scientific">Polarella glacialis</name>
    <name type="common">Dinoflagellate</name>
    <dbReference type="NCBI Taxonomy" id="89957"/>
    <lineage>
        <taxon>Eukaryota</taxon>
        <taxon>Sar</taxon>
        <taxon>Alveolata</taxon>
        <taxon>Dinophyceae</taxon>
        <taxon>Suessiales</taxon>
        <taxon>Suessiaceae</taxon>
        <taxon>Polarella</taxon>
    </lineage>
</organism>
<protein>
    <submittedName>
        <fullName evidence="2">Uncharacterized protein</fullName>
    </submittedName>
</protein>
<dbReference type="Proteomes" id="UP000654075">
    <property type="component" value="Unassembled WGS sequence"/>
</dbReference>
<evidence type="ECO:0000256" key="1">
    <source>
        <dbReference type="SAM" id="MobiDB-lite"/>
    </source>
</evidence>
<reference evidence="2" key="1">
    <citation type="submission" date="2021-02" db="EMBL/GenBank/DDBJ databases">
        <authorList>
            <person name="Dougan E. K."/>
            <person name="Rhodes N."/>
            <person name="Thang M."/>
            <person name="Chan C."/>
        </authorList>
    </citation>
    <scope>NUCLEOTIDE SEQUENCE</scope>
</reference>
<dbReference type="EMBL" id="CAJNNV010026601">
    <property type="protein sequence ID" value="CAE8618597.1"/>
    <property type="molecule type" value="Genomic_DNA"/>
</dbReference>
<keyword evidence="3" id="KW-1185">Reference proteome</keyword>
<evidence type="ECO:0000313" key="3">
    <source>
        <dbReference type="Proteomes" id="UP000654075"/>
    </source>
</evidence>
<gene>
    <name evidence="2" type="ORF">PGLA1383_LOCUS36210</name>
</gene>
<evidence type="ECO:0000313" key="2">
    <source>
        <dbReference type="EMBL" id="CAE8618597.1"/>
    </source>
</evidence>
<dbReference type="AlphaFoldDB" id="A0A813G157"/>